<dbReference type="EMBL" id="VTPC01029162">
    <property type="protein sequence ID" value="KAF2891539.1"/>
    <property type="molecule type" value="Genomic_DNA"/>
</dbReference>
<dbReference type="SUPFAM" id="SSF53098">
    <property type="entry name" value="Ribonuclease H-like"/>
    <property type="match status" value="1"/>
</dbReference>
<gene>
    <name evidence="1" type="ORF">ILUMI_14634</name>
</gene>
<protein>
    <recommendedName>
        <fullName evidence="3">Integrase catalytic domain-containing protein</fullName>
    </recommendedName>
</protein>
<name>A0A8K0G9V0_IGNLU</name>
<dbReference type="OrthoDB" id="413122at2759"/>
<evidence type="ECO:0000313" key="1">
    <source>
        <dbReference type="EMBL" id="KAF2891539.1"/>
    </source>
</evidence>
<dbReference type="Proteomes" id="UP000801492">
    <property type="component" value="Unassembled WGS sequence"/>
</dbReference>
<sequence>MMQTIDSNAKKSQEFQPFMLDNRDPSTEGSDNLLVVPKCLVVEIIYPQLSEPLFAHLETTKTCRFSIRKGEYRSSNPFLQKRIRKAMVAVDTDYATHWVETKALPDVTARHVAKFVFEQIIARRGSPKHFLSDSKKAFQLELLTIMGVGTKYTTRYQTHCNGLTERYHRQFGISFCLTITFACNTIVSFHCSC</sequence>
<dbReference type="InterPro" id="IPR036397">
    <property type="entry name" value="RNaseH_sf"/>
</dbReference>
<dbReference type="GO" id="GO:0003676">
    <property type="term" value="F:nucleic acid binding"/>
    <property type="evidence" value="ECO:0007669"/>
    <property type="project" value="InterPro"/>
</dbReference>
<dbReference type="AlphaFoldDB" id="A0A8K0G9V0"/>
<evidence type="ECO:0008006" key="3">
    <source>
        <dbReference type="Google" id="ProtNLM"/>
    </source>
</evidence>
<comment type="caution">
    <text evidence="1">The sequence shown here is derived from an EMBL/GenBank/DDBJ whole genome shotgun (WGS) entry which is preliminary data.</text>
</comment>
<dbReference type="Gene3D" id="3.30.420.10">
    <property type="entry name" value="Ribonuclease H-like superfamily/Ribonuclease H"/>
    <property type="match status" value="1"/>
</dbReference>
<proteinExistence type="predicted"/>
<evidence type="ECO:0000313" key="2">
    <source>
        <dbReference type="Proteomes" id="UP000801492"/>
    </source>
</evidence>
<dbReference type="InterPro" id="IPR012337">
    <property type="entry name" value="RNaseH-like_sf"/>
</dbReference>
<reference evidence="1" key="1">
    <citation type="submission" date="2019-08" db="EMBL/GenBank/DDBJ databases">
        <title>The genome of the North American firefly Photinus pyralis.</title>
        <authorList>
            <consortium name="Photinus pyralis genome working group"/>
            <person name="Fallon T.R."/>
            <person name="Sander Lower S.E."/>
            <person name="Weng J.-K."/>
        </authorList>
    </citation>
    <scope>NUCLEOTIDE SEQUENCE</scope>
    <source>
        <strain evidence="1">TRF0915ILg1</strain>
        <tissue evidence="1">Whole body</tissue>
    </source>
</reference>
<accession>A0A8K0G9V0</accession>
<keyword evidence="2" id="KW-1185">Reference proteome</keyword>
<organism evidence="1 2">
    <name type="scientific">Ignelater luminosus</name>
    <name type="common">Cucubano</name>
    <name type="synonym">Pyrophorus luminosus</name>
    <dbReference type="NCBI Taxonomy" id="2038154"/>
    <lineage>
        <taxon>Eukaryota</taxon>
        <taxon>Metazoa</taxon>
        <taxon>Ecdysozoa</taxon>
        <taxon>Arthropoda</taxon>
        <taxon>Hexapoda</taxon>
        <taxon>Insecta</taxon>
        <taxon>Pterygota</taxon>
        <taxon>Neoptera</taxon>
        <taxon>Endopterygota</taxon>
        <taxon>Coleoptera</taxon>
        <taxon>Polyphaga</taxon>
        <taxon>Elateriformia</taxon>
        <taxon>Elateroidea</taxon>
        <taxon>Elateridae</taxon>
        <taxon>Agrypninae</taxon>
        <taxon>Pyrophorini</taxon>
        <taxon>Ignelater</taxon>
    </lineage>
</organism>